<evidence type="ECO:0000313" key="9">
    <source>
        <dbReference type="EMBL" id="MCZ8401551.1"/>
    </source>
</evidence>
<evidence type="ECO:0000256" key="6">
    <source>
        <dbReference type="ARBA" id="ARBA00023136"/>
    </source>
</evidence>
<dbReference type="GO" id="GO:0055085">
    <property type="term" value="P:transmembrane transport"/>
    <property type="evidence" value="ECO:0007669"/>
    <property type="project" value="InterPro"/>
</dbReference>
<dbReference type="Gene3D" id="1.10.3720.10">
    <property type="entry name" value="MetI-like"/>
    <property type="match status" value="1"/>
</dbReference>
<evidence type="ECO:0000256" key="2">
    <source>
        <dbReference type="ARBA" id="ARBA00022448"/>
    </source>
</evidence>
<dbReference type="AlphaFoldDB" id="A0A0M7HAV3"/>
<dbReference type="PANTHER" id="PTHR32243">
    <property type="entry name" value="MALTOSE TRANSPORT SYSTEM PERMEASE-RELATED"/>
    <property type="match status" value="1"/>
</dbReference>
<feature type="transmembrane region" description="Helical" evidence="7">
    <location>
        <begin position="200"/>
        <end position="221"/>
    </location>
</feature>
<name>A0A0M7HAV3_ALCXX</name>
<comment type="subcellular location">
    <subcellularLocation>
        <location evidence="1 7">Cell membrane</location>
        <topology evidence="1 7">Multi-pass membrane protein</topology>
    </subcellularLocation>
</comment>
<dbReference type="CDD" id="cd06261">
    <property type="entry name" value="TM_PBP2"/>
    <property type="match status" value="1"/>
</dbReference>
<dbReference type="PANTHER" id="PTHR32243:SF18">
    <property type="entry name" value="INNER MEMBRANE ABC TRANSPORTER PERMEASE PROTEIN YCJP"/>
    <property type="match status" value="1"/>
</dbReference>
<keyword evidence="5 7" id="KW-1133">Transmembrane helix</keyword>
<gene>
    <name evidence="9" type="ORF">O9570_08855</name>
</gene>
<keyword evidence="2 7" id="KW-0813">Transport</keyword>
<protein>
    <submittedName>
        <fullName evidence="9">Carbohydrate ABC transporter permease</fullName>
    </submittedName>
</protein>
<evidence type="ECO:0000256" key="1">
    <source>
        <dbReference type="ARBA" id="ARBA00004651"/>
    </source>
</evidence>
<keyword evidence="3" id="KW-1003">Cell membrane</keyword>
<feature type="transmembrane region" description="Helical" evidence="7">
    <location>
        <begin position="156"/>
        <end position="179"/>
    </location>
</feature>
<dbReference type="SUPFAM" id="SSF161098">
    <property type="entry name" value="MetI-like"/>
    <property type="match status" value="1"/>
</dbReference>
<feature type="transmembrane region" description="Helical" evidence="7">
    <location>
        <begin position="124"/>
        <end position="144"/>
    </location>
</feature>
<feature type="transmembrane region" description="Helical" evidence="7">
    <location>
        <begin position="12"/>
        <end position="35"/>
    </location>
</feature>
<evidence type="ECO:0000256" key="3">
    <source>
        <dbReference type="ARBA" id="ARBA00022475"/>
    </source>
</evidence>
<keyword evidence="6 7" id="KW-0472">Membrane</keyword>
<dbReference type="InterPro" id="IPR035906">
    <property type="entry name" value="MetI-like_sf"/>
</dbReference>
<evidence type="ECO:0000256" key="7">
    <source>
        <dbReference type="RuleBase" id="RU363032"/>
    </source>
</evidence>
<feature type="transmembrane region" description="Helical" evidence="7">
    <location>
        <begin position="260"/>
        <end position="281"/>
    </location>
</feature>
<organism evidence="9 10">
    <name type="scientific">Alcaligenes xylosoxydans xylosoxydans</name>
    <name type="common">Achromobacter xylosoxidans</name>
    <dbReference type="NCBI Taxonomy" id="85698"/>
    <lineage>
        <taxon>Bacteria</taxon>
        <taxon>Pseudomonadati</taxon>
        <taxon>Pseudomonadota</taxon>
        <taxon>Betaproteobacteria</taxon>
        <taxon>Burkholderiales</taxon>
        <taxon>Alcaligenaceae</taxon>
        <taxon>Achromobacter</taxon>
    </lineage>
</organism>
<dbReference type="InterPro" id="IPR050901">
    <property type="entry name" value="BP-dep_ABC_trans_perm"/>
</dbReference>
<feature type="domain" description="ABC transmembrane type-1" evidence="8">
    <location>
        <begin position="87"/>
        <end position="281"/>
    </location>
</feature>
<dbReference type="Pfam" id="PF00528">
    <property type="entry name" value="BPD_transp_1"/>
    <property type="match status" value="1"/>
</dbReference>
<comment type="similarity">
    <text evidence="7">Belongs to the binding-protein-dependent transport system permease family.</text>
</comment>
<feature type="transmembrane region" description="Helical" evidence="7">
    <location>
        <begin position="227"/>
        <end position="248"/>
    </location>
</feature>
<evidence type="ECO:0000259" key="8">
    <source>
        <dbReference type="PROSITE" id="PS50928"/>
    </source>
</evidence>
<comment type="caution">
    <text evidence="9">The sequence shown here is derived from an EMBL/GenBank/DDBJ whole genome shotgun (WGS) entry which is preliminary data.</text>
</comment>
<evidence type="ECO:0000256" key="5">
    <source>
        <dbReference type="ARBA" id="ARBA00022989"/>
    </source>
</evidence>
<dbReference type="GO" id="GO:0005886">
    <property type="term" value="C:plasma membrane"/>
    <property type="evidence" value="ECO:0007669"/>
    <property type="project" value="UniProtKB-SubCell"/>
</dbReference>
<proteinExistence type="inferred from homology"/>
<dbReference type="PROSITE" id="PS50928">
    <property type="entry name" value="ABC_TM1"/>
    <property type="match status" value="1"/>
</dbReference>
<accession>A0A0D6FRH9</accession>
<keyword evidence="4 7" id="KW-0812">Transmembrane</keyword>
<dbReference type="EMBL" id="JAPZVI010000004">
    <property type="protein sequence ID" value="MCZ8401551.1"/>
    <property type="molecule type" value="Genomic_DNA"/>
</dbReference>
<reference evidence="9" key="1">
    <citation type="submission" date="2022-12" db="EMBL/GenBank/DDBJ databases">
        <authorList>
            <person name="Voronina O.L."/>
            <person name="Kunda M.S."/>
            <person name="Ryzhova N."/>
            <person name="Aksenova E.I."/>
        </authorList>
    </citation>
    <scope>NUCLEOTIDE SEQUENCE</scope>
    <source>
        <strain evidence="9">SCCH136:Ach223948</strain>
    </source>
</reference>
<dbReference type="RefSeq" id="WP_006388536.1">
    <property type="nucleotide sequence ID" value="NZ_CABIYZ010000003.1"/>
</dbReference>
<evidence type="ECO:0000256" key="4">
    <source>
        <dbReference type="ARBA" id="ARBA00022692"/>
    </source>
</evidence>
<dbReference type="Proteomes" id="UP001141992">
    <property type="component" value="Unassembled WGS sequence"/>
</dbReference>
<accession>A0A0M7HAV3</accession>
<feature type="transmembrane region" description="Helical" evidence="7">
    <location>
        <begin position="91"/>
        <end position="112"/>
    </location>
</feature>
<dbReference type="InterPro" id="IPR000515">
    <property type="entry name" value="MetI-like"/>
</dbReference>
<dbReference type="KEGG" id="axx:ERS451415_00568"/>
<evidence type="ECO:0000313" key="10">
    <source>
        <dbReference type="Proteomes" id="UP001141992"/>
    </source>
</evidence>
<dbReference type="GeneID" id="75274202"/>
<sequence>MRNDAARVAGEGWRPWLVGAGVALVAFWCLFPLYWTLKASFMDESAIIMGVAHHAGGYTFENYLRVLGLSSSDSIFGGQTRAIMAGFVNSALVALPAAAAGTAIATLAGYVLGRFEFPFKGPLLYVLLASRTLPPIALLIPYYVFFAAIGLAGSLFGLWIVYLTAVIPLLSWVLMGYFASLPVEIERAARMDGCTRWQMLRHVTLPMALPGIAAAFIIAFLVGWNDLLFAIVLTGGTSAQTLSAALLGLSPLMPGFRADLGLFAAASMLAALPPLALAMLFQRFITNLNIVDPVTSNTD</sequence>